<dbReference type="Pfam" id="PF07993">
    <property type="entry name" value="NAD_binding_4"/>
    <property type="match status" value="3"/>
</dbReference>
<dbReference type="Gene3D" id="1.10.1200.10">
    <property type="entry name" value="ACP-like"/>
    <property type="match status" value="2"/>
</dbReference>
<evidence type="ECO:0000259" key="5">
    <source>
        <dbReference type="PROSITE" id="PS50075"/>
    </source>
</evidence>
<sequence length="1324" mass="143007">MALTLRRVRADIAEFLLMEPEELTDDLDLYDAGLDSVRMLTIVDRWREFGVRVSFAELAERPTVADWWSMLSASCGPGGAEQATAFPLTSAQRGILAAHQLDPSGPAYNTAEYVEIFGVVDAVVFERALRRVVDEVEALRCRIEGDQQVLVSPQWMPHIADLRGHGDPRAAALKWMRQDLAVPVDLAAGPLFGHGLLRVEDEVFLWYHRVHHIALDGFGVALVARRVAEVYTALVEDRSPPPHNFGSLAEIEEPDTSTDTGSRDYWLDYLADCPPVVSFADGAGLPSRDFLRVRARVSSRADLAVAAVGAYLSQVSGFEEVVLGLPVLNRAGSAMLRVPCTVLNAIPLRLRVEPDDDLVTLSRKVADDVRRGMPHQHYRYEQLRRDLGLVGGHKRLFGPVVNVMPFDYDLSFGGASCEVRNLSAGPVEDLAVNVYDRRDGNGIEVVLDGNPDRYSVADLERHLGGVLGFLGAEPSVLDGGPLRSVRPVAELIAEQVRVRPQATAVESGSFRLTYAELVAAAENVAERITDRAVLVDATRDIDTIVEIVGVIFAGAAYVPVDRDGPPISLPGMDFEDPAYVIHTSGSTGQPNAVVIGQRALNSFVAAATERYGINEADRVLQFAPLHFDASVEEIFPVLCAGGTLVLRTDEMTQSVQALLRACDENEITVLDLPTAYWHELAFVMPPLPASLRTVIIGGEAALPERVERWHAAQPHVRLINTYGPTEATVVATAADLVAGGGVPIGRPLPGVKAVVADADGRPVPVGVAGELWLSGSGLALGYLGRPDLTARRFRSVGGERAYRTGDRARLGQDGELYHLGRVDDEFKISGHRVSPAAIEAALVRHPNVRAAMVTGHTRPDGTKLLTARVVADTVAGTTVAELREHLRGLLPAAVVPGVIELVEALPLNRSGKIDRSVQADDGTVLGIMRHILGQPSLSTEDDFFEAGGQSLQTIQVANRIGAALGTEVPAALVFRYPTAGGLARALRGTRLDRSGLPAVALADAVLDRDILPAPTASGTGRILLTGATGFVGGYLLAELVRGTDAEIICLTRSDLPEQDRVRVVRGDVGKPWLGLDVGTWQDLARVDAIYHCAAVVSLLREYDSMRAVNVEGTRSLLRLAAAGAPSRFHYVSTVSVALGQNTLATGYQQSKWVAEQLVLEAGGRGLDTTIHRLGRVVGPKVNPQDVLWRLLLAGIPAGVVPKLHHAEPWADAEDVAREILAQRGGIREVLPERRLVLDDLREWIIDYGYPVEMCSREEWRVRVTDADPTTLALLDLWPDEARESTATSTIDRATVHRYLDQCADAGLLPVIRAARGNSTGPATD</sequence>
<reference evidence="6 7" key="1">
    <citation type="submission" date="2024-09" db="EMBL/GenBank/DDBJ databases">
        <authorList>
            <person name="Sun Q."/>
            <person name="Mori K."/>
        </authorList>
    </citation>
    <scope>NUCLEOTIDE SEQUENCE [LARGE SCALE GENOMIC DNA]</scope>
    <source>
        <strain evidence="6 7">TBRC 7907</strain>
    </source>
</reference>
<keyword evidence="4" id="KW-0436">Ligase</keyword>
<organism evidence="6 7">
    <name type="scientific">Allokutzneria oryzae</name>
    <dbReference type="NCBI Taxonomy" id="1378989"/>
    <lineage>
        <taxon>Bacteria</taxon>
        <taxon>Bacillati</taxon>
        <taxon>Actinomycetota</taxon>
        <taxon>Actinomycetes</taxon>
        <taxon>Pseudonocardiales</taxon>
        <taxon>Pseudonocardiaceae</taxon>
        <taxon>Allokutzneria</taxon>
    </lineage>
</organism>
<keyword evidence="7" id="KW-1185">Reference proteome</keyword>
<evidence type="ECO:0000256" key="3">
    <source>
        <dbReference type="ARBA" id="ARBA00022553"/>
    </source>
</evidence>
<dbReference type="InterPro" id="IPR023213">
    <property type="entry name" value="CAT-like_dom_sf"/>
</dbReference>
<dbReference type="PANTHER" id="PTHR45527:SF1">
    <property type="entry name" value="FATTY ACID SYNTHASE"/>
    <property type="match status" value="1"/>
</dbReference>
<evidence type="ECO:0000256" key="4">
    <source>
        <dbReference type="ARBA" id="ARBA00022598"/>
    </source>
</evidence>
<dbReference type="EMBL" id="JBHLZU010000006">
    <property type="protein sequence ID" value="MFB9903915.1"/>
    <property type="molecule type" value="Genomic_DNA"/>
</dbReference>
<dbReference type="InterPro" id="IPR025110">
    <property type="entry name" value="AMP-bd_C"/>
</dbReference>
<dbReference type="Pfam" id="PF00501">
    <property type="entry name" value="AMP-binding"/>
    <property type="match status" value="1"/>
</dbReference>
<dbReference type="InterPro" id="IPR001242">
    <property type="entry name" value="Condensation_dom"/>
</dbReference>
<proteinExistence type="predicted"/>
<dbReference type="SMART" id="SM00823">
    <property type="entry name" value="PKS_PP"/>
    <property type="match status" value="1"/>
</dbReference>
<dbReference type="InterPro" id="IPR000873">
    <property type="entry name" value="AMP-dep_synth/lig_dom"/>
</dbReference>
<name>A0ABV5ZU52_9PSEU</name>
<evidence type="ECO:0000313" key="7">
    <source>
        <dbReference type="Proteomes" id="UP001589693"/>
    </source>
</evidence>
<dbReference type="SUPFAM" id="SSF52777">
    <property type="entry name" value="CoA-dependent acyltransferases"/>
    <property type="match status" value="2"/>
</dbReference>
<dbReference type="InterPro" id="IPR020806">
    <property type="entry name" value="PKS_PP-bd"/>
</dbReference>
<dbReference type="SUPFAM" id="SSF51735">
    <property type="entry name" value="NAD(P)-binding Rossmann-fold domains"/>
    <property type="match status" value="1"/>
</dbReference>
<dbReference type="InterPro" id="IPR036736">
    <property type="entry name" value="ACP-like_sf"/>
</dbReference>
<comment type="caution">
    <text evidence="6">The sequence shown here is derived from an EMBL/GenBank/DDBJ whole genome shotgun (WGS) entry which is preliminary data.</text>
</comment>
<gene>
    <name evidence="6" type="ORF">ACFFQA_08190</name>
</gene>
<evidence type="ECO:0000256" key="1">
    <source>
        <dbReference type="ARBA" id="ARBA00001957"/>
    </source>
</evidence>
<dbReference type="PANTHER" id="PTHR45527">
    <property type="entry name" value="NONRIBOSOMAL PEPTIDE SYNTHETASE"/>
    <property type="match status" value="1"/>
</dbReference>
<dbReference type="Gene3D" id="3.30.559.30">
    <property type="entry name" value="Nonribosomal peptide synthetase, condensation domain"/>
    <property type="match status" value="1"/>
</dbReference>
<dbReference type="InterPro" id="IPR013120">
    <property type="entry name" value="FAR_NAD-bd"/>
</dbReference>
<dbReference type="PROSITE" id="PS50075">
    <property type="entry name" value="CARRIER"/>
    <property type="match status" value="2"/>
</dbReference>
<dbReference type="Gene3D" id="3.40.50.720">
    <property type="entry name" value="NAD(P)-binding Rossmann-like Domain"/>
    <property type="match status" value="1"/>
</dbReference>
<dbReference type="SUPFAM" id="SSF47336">
    <property type="entry name" value="ACP-like"/>
    <property type="match status" value="2"/>
</dbReference>
<dbReference type="Proteomes" id="UP001589693">
    <property type="component" value="Unassembled WGS sequence"/>
</dbReference>
<evidence type="ECO:0000256" key="2">
    <source>
        <dbReference type="ARBA" id="ARBA00022450"/>
    </source>
</evidence>
<feature type="domain" description="Carrier" evidence="5">
    <location>
        <begin position="1"/>
        <end position="75"/>
    </location>
</feature>
<keyword evidence="2" id="KW-0596">Phosphopantetheine</keyword>
<comment type="cofactor">
    <cofactor evidence="1">
        <name>pantetheine 4'-phosphate</name>
        <dbReference type="ChEBI" id="CHEBI:47942"/>
    </cofactor>
</comment>
<feature type="domain" description="Carrier" evidence="5">
    <location>
        <begin position="915"/>
        <end position="990"/>
    </location>
</feature>
<dbReference type="RefSeq" id="WP_377851075.1">
    <property type="nucleotide sequence ID" value="NZ_JBHLZU010000006.1"/>
</dbReference>
<dbReference type="Gene3D" id="3.40.50.12780">
    <property type="entry name" value="N-terminal domain of ligase-like"/>
    <property type="match status" value="2"/>
</dbReference>
<dbReference type="Pfam" id="PF13193">
    <property type="entry name" value="AMP-binding_C"/>
    <property type="match status" value="1"/>
</dbReference>
<protein>
    <submittedName>
        <fullName evidence="6">AMP-binding protein</fullName>
    </submittedName>
</protein>
<dbReference type="Gene3D" id="3.30.300.30">
    <property type="match status" value="1"/>
</dbReference>
<dbReference type="InterPro" id="IPR045851">
    <property type="entry name" value="AMP-bd_C_sf"/>
</dbReference>
<accession>A0ABV5ZU52</accession>
<dbReference type="InterPro" id="IPR009081">
    <property type="entry name" value="PP-bd_ACP"/>
</dbReference>
<dbReference type="Pfam" id="PF00550">
    <property type="entry name" value="PP-binding"/>
    <property type="match status" value="2"/>
</dbReference>
<keyword evidence="3" id="KW-0597">Phosphoprotein</keyword>
<dbReference type="Pfam" id="PF00668">
    <property type="entry name" value="Condensation"/>
    <property type="match status" value="1"/>
</dbReference>
<dbReference type="Gene3D" id="3.30.559.10">
    <property type="entry name" value="Chloramphenicol acetyltransferase-like domain"/>
    <property type="match status" value="1"/>
</dbReference>
<dbReference type="InterPro" id="IPR042099">
    <property type="entry name" value="ANL_N_sf"/>
</dbReference>
<dbReference type="CDD" id="cd05930">
    <property type="entry name" value="A_NRPS"/>
    <property type="match status" value="1"/>
</dbReference>
<dbReference type="SUPFAM" id="SSF56801">
    <property type="entry name" value="Acetyl-CoA synthetase-like"/>
    <property type="match status" value="1"/>
</dbReference>
<dbReference type="InterPro" id="IPR036291">
    <property type="entry name" value="NAD(P)-bd_dom_sf"/>
</dbReference>
<evidence type="ECO:0000313" key="6">
    <source>
        <dbReference type="EMBL" id="MFB9903915.1"/>
    </source>
</evidence>